<reference evidence="1" key="1">
    <citation type="submission" date="2014-09" db="EMBL/GenBank/DDBJ databases">
        <authorList>
            <person name="Magalhaes I.L.F."/>
            <person name="Oliveira U."/>
            <person name="Santos F.R."/>
            <person name="Vidigal T.H.D.A."/>
            <person name="Brescovit A.D."/>
            <person name="Santos A.J."/>
        </authorList>
    </citation>
    <scope>NUCLEOTIDE SEQUENCE</scope>
    <source>
        <tissue evidence="1">Shoot tissue taken approximately 20 cm above the soil surface</tissue>
    </source>
</reference>
<evidence type="ECO:0000313" key="1">
    <source>
        <dbReference type="EMBL" id="JAE09600.1"/>
    </source>
</evidence>
<reference evidence="1" key="2">
    <citation type="journal article" date="2015" name="Data Brief">
        <title>Shoot transcriptome of the giant reed, Arundo donax.</title>
        <authorList>
            <person name="Barrero R.A."/>
            <person name="Guerrero F.D."/>
            <person name="Moolhuijzen P."/>
            <person name="Goolsby J.A."/>
            <person name="Tidwell J."/>
            <person name="Bellgard S.E."/>
            <person name="Bellgard M.I."/>
        </authorList>
    </citation>
    <scope>NUCLEOTIDE SEQUENCE</scope>
    <source>
        <tissue evidence="1">Shoot tissue taken approximately 20 cm above the soil surface</tissue>
    </source>
</reference>
<organism evidence="1">
    <name type="scientific">Arundo donax</name>
    <name type="common">Giant reed</name>
    <name type="synonym">Donax arundinaceus</name>
    <dbReference type="NCBI Taxonomy" id="35708"/>
    <lineage>
        <taxon>Eukaryota</taxon>
        <taxon>Viridiplantae</taxon>
        <taxon>Streptophyta</taxon>
        <taxon>Embryophyta</taxon>
        <taxon>Tracheophyta</taxon>
        <taxon>Spermatophyta</taxon>
        <taxon>Magnoliopsida</taxon>
        <taxon>Liliopsida</taxon>
        <taxon>Poales</taxon>
        <taxon>Poaceae</taxon>
        <taxon>PACMAD clade</taxon>
        <taxon>Arundinoideae</taxon>
        <taxon>Arundineae</taxon>
        <taxon>Arundo</taxon>
    </lineage>
</organism>
<sequence length="38" mass="4464">MFLYHFKIQSQKSSGFCIDFYTQAPFLLLPHLTVQKEG</sequence>
<dbReference type="AlphaFoldDB" id="A0A0A9F9C7"/>
<accession>A0A0A9F9C7</accession>
<proteinExistence type="predicted"/>
<protein>
    <submittedName>
        <fullName evidence="1">Uncharacterized protein</fullName>
    </submittedName>
</protein>
<name>A0A0A9F9C7_ARUDO</name>
<dbReference type="EMBL" id="GBRH01188296">
    <property type="protein sequence ID" value="JAE09600.1"/>
    <property type="molecule type" value="Transcribed_RNA"/>
</dbReference>